<dbReference type="InterPro" id="IPR029063">
    <property type="entry name" value="SAM-dependent_MTases_sf"/>
</dbReference>
<evidence type="ECO:0000259" key="5">
    <source>
        <dbReference type="Pfam" id="PF00891"/>
    </source>
</evidence>
<sequence length="401" mass="44473">MSGFSKDNISQALSQVAAEGNDFLNGQPGSREKLIASARDLIAVAESPVESLLWSIWAQPTRTVAARIAVDLKIFETAVQDDGRPKTDYELAAPTGASPELVKRIARVCVSMRMLDEKGPGLYVPNGLTHVLTQPEYAAGIVFCFDSANPSFAQMPAYLRSTRFQNPGDPVQGPFQYAHKCGHAFGWLLEHPDTFEAFHGYVHALRVHRPSWFEMYPVQERLLDGLKPEGDASALVDIGGGTGQILEDFHASVPHYTGRLVLQDLPEVIATASGLRVGKDPRFELQTHDFFTEQPIKGARAYFMRSVLHDWPDDKCRIILKHLKDAMEPGYSRILVSDCIVADERAAWQHLSLDIFMMALASSQERTAKEWHELVESCGLKITGFYNKGQGNEGLIEIAHP</sequence>
<dbReference type="Gene3D" id="1.10.10.10">
    <property type="entry name" value="Winged helix-like DNA-binding domain superfamily/Winged helix DNA-binding domain"/>
    <property type="match status" value="1"/>
</dbReference>
<name>A0A9Q0AQH8_9PEZI</name>
<evidence type="ECO:0000256" key="4">
    <source>
        <dbReference type="PIRSR" id="PIRSR005739-1"/>
    </source>
</evidence>
<evidence type="ECO:0000256" key="1">
    <source>
        <dbReference type="ARBA" id="ARBA00022603"/>
    </source>
</evidence>
<proteinExistence type="predicted"/>
<dbReference type="InterPro" id="IPR012967">
    <property type="entry name" value="COMT_dimerisation"/>
</dbReference>
<dbReference type="Pfam" id="PF08100">
    <property type="entry name" value="Dimerisation"/>
    <property type="match status" value="1"/>
</dbReference>
<dbReference type="SUPFAM" id="SSF53335">
    <property type="entry name" value="S-adenosyl-L-methionine-dependent methyltransferases"/>
    <property type="match status" value="1"/>
</dbReference>
<dbReference type="GO" id="GO:0008171">
    <property type="term" value="F:O-methyltransferase activity"/>
    <property type="evidence" value="ECO:0007669"/>
    <property type="project" value="InterPro"/>
</dbReference>
<reference evidence="7" key="1">
    <citation type="submission" date="2021-03" db="EMBL/GenBank/DDBJ databases">
        <title>Revisited historic fungal species revealed as producer of novel bioactive compounds through whole genome sequencing and comparative genomics.</title>
        <authorList>
            <person name="Vignolle G.A."/>
            <person name="Hochenegger N."/>
            <person name="Mach R.L."/>
            <person name="Mach-Aigner A.R."/>
            <person name="Javad Rahimi M."/>
            <person name="Salim K.A."/>
            <person name="Chan C.M."/>
            <person name="Lim L.B.L."/>
            <person name="Cai F."/>
            <person name="Druzhinina I.S."/>
            <person name="U'Ren J.M."/>
            <person name="Derntl C."/>
        </authorList>
    </citation>
    <scope>NUCLEOTIDE SEQUENCE</scope>
    <source>
        <strain evidence="7">TUCIM 5799</strain>
    </source>
</reference>
<feature type="active site" description="Proton acceptor" evidence="4">
    <location>
        <position position="309"/>
    </location>
</feature>
<dbReference type="PROSITE" id="PS51683">
    <property type="entry name" value="SAM_OMT_II"/>
    <property type="match status" value="1"/>
</dbReference>
<dbReference type="GO" id="GO:0032259">
    <property type="term" value="P:methylation"/>
    <property type="evidence" value="ECO:0007669"/>
    <property type="project" value="UniProtKB-KW"/>
</dbReference>
<dbReference type="EMBL" id="JAFIMR010000010">
    <property type="protein sequence ID" value="KAI1873552.1"/>
    <property type="molecule type" value="Genomic_DNA"/>
</dbReference>
<evidence type="ECO:0000259" key="6">
    <source>
        <dbReference type="Pfam" id="PF08100"/>
    </source>
</evidence>
<dbReference type="Gene3D" id="3.40.50.150">
    <property type="entry name" value="Vaccinia Virus protein VP39"/>
    <property type="match status" value="1"/>
</dbReference>
<dbReference type="AlphaFoldDB" id="A0A9Q0AQH8"/>
<keyword evidence="1" id="KW-0489">Methyltransferase</keyword>
<dbReference type="PANTHER" id="PTHR43712">
    <property type="entry name" value="PUTATIVE (AFU_ORTHOLOGUE AFUA_4G14580)-RELATED"/>
    <property type="match status" value="1"/>
</dbReference>
<dbReference type="Pfam" id="PF00891">
    <property type="entry name" value="Methyltransf_2"/>
    <property type="match status" value="1"/>
</dbReference>
<feature type="domain" description="O-methyltransferase C-terminal" evidence="5">
    <location>
        <begin position="233"/>
        <end position="379"/>
    </location>
</feature>
<evidence type="ECO:0000256" key="2">
    <source>
        <dbReference type="ARBA" id="ARBA00022679"/>
    </source>
</evidence>
<gene>
    <name evidence="7" type="ORF">JX265_005174</name>
</gene>
<dbReference type="InterPro" id="IPR036390">
    <property type="entry name" value="WH_DNA-bd_sf"/>
</dbReference>
<dbReference type="SUPFAM" id="SSF46785">
    <property type="entry name" value="Winged helix' DNA-binding domain"/>
    <property type="match status" value="1"/>
</dbReference>
<evidence type="ECO:0000256" key="3">
    <source>
        <dbReference type="ARBA" id="ARBA00022691"/>
    </source>
</evidence>
<dbReference type="PIRSF" id="PIRSF005739">
    <property type="entry name" value="O-mtase"/>
    <property type="match status" value="1"/>
</dbReference>
<comment type="caution">
    <text evidence="7">The sequence shown here is derived from an EMBL/GenBank/DDBJ whole genome shotgun (WGS) entry which is preliminary data.</text>
</comment>
<feature type="domain" description="O-methyltransferase dimerisation" evidence="6">
    <location>
        <begin position="66"/>
        <end position="132"/>
    </location>
</feature>
<dbReference type="GO" id="GO:0046983">
    <property type="term" value="F:protein dimerization activity"/>
    <property type="evidence" value="ECO:0007669"/>
    <property type="project" value="InterPro"/>
</dbReference>
<keyword evidence="3" id="KW-0949">S-adenosyl-L-methionine</keyword>
<protein>
    <recommendedName>
        <fullName evidence="9">O-methyltransferase domain-containing protein</fullName>
    </recommendedName>
</protein>
<evidence type="ECO:0008006" key="9">
    <source>
        <dbReference type="Google" id="ProtNLM"/>
    </source>
</evidence>
<dbReference type="InterPro" id="IPR036388">
    <property type="entry name" value="WH-like_DNA-bd_sf"/>
</dbReference>
<keyword evidence="2" id="KW-0808">Transferase</keyword>
<evidence type="ECO:0000313" key="7">
    <source>
        <dbReference type="EMBL" id="KAI1873552.1"/>
    </source>
</evidence>
<keyword evidence="8" id="KW-1185">Reference proteome</keyword>
<accession>A0A9Q0AQH8</accession>
<dbReference type="InterPro" id="IPR001077">
    <property type="entry name" value="COMT_C"/>
</dbReference>
<organism evidence="7 8">
    <name type="scientific">Neoarthrinium moseri</name>
    <dbReference type="NCBI Taxonomy" id="1658444"/>
    <lineage>
        <taxon>Eukaryota</taxon>
        <taxon>Fungi</taxon>
        <taxon>Dikarya</taxon>
        <taxon>Ascomycota</taxon>
        <taxon>Pezizomycotina</taxon>
        <taxon>Sordariomycetes</taxon>
        <taxon>Xylariomycetidae</taxon>
        <taxon>Amphisphaeriales</taxon>
        <taxon>Apiosporaceae</taxon>
        <taxon>Neoarthrinium</taxon>
    </lineage>
</organism>
<dbReference type="InterPro" id="IPR016461">
    <property type="entry name" value="COMT-like"/>
</dbReference>
<dbReference type="Proteomes" id="UP000829685">
    <property type="component" value="Unassembled WGS sequence"/>
</dbReference>
<dbReference type="OrthoDB" id="3340390at2759"/>
<dbReference type="PANTHER" id="PTHR43712:SF1">
    <property type="entry name" value="HYPOTHETICAL O-METHYLTRANSFERASE (EUROFUNG)-RELATED"/>
    <property type="match status" value="1"/>
</dbReference>
<evidence type="ECO:0000313" key="8">
    <source>
        <dbReference type="Proteomes" id="UP000829685"/>
    </source>
</evidence>